<feature type="transmembrane region" description="Helical" evidence="1">
    <location>
        <begin position="143"/>
        <end position="162"/>
    </location>
</feature>
<evidence type="ECO:0000313" key="2">
    <source>
        <dbReference type="EMBL" id="KAK1741159.1"/>
    </source>
</evidence>
<dbReference type="EMBL" id="JATAAI010000014">
    <property type="protein sequence ID" value="KAK1741159.1"/>
    <property type="molecule type" value="Genomic_DNA"/>
</dbReference>
<evidence type="ECO:0000256" key="1">
    <source>
        <dbReference type="SAM" id="Phobius"/>
    </source>
</evidence>
<gene>
    <name evidence="2" type="ORF">QTG54_008411</name>
</gene>
<reference evidence="2" key="1">
    <citation type="submission" date="2023-06" db="EMBL/GenBank/DDBJ databases">
        <title>Survivors Of The Sea: Transcriptome response of Skeletonema marinoi to long-term dormancy.</title>
        <authorList>
            <person name="Pinder M.I.M."/>
            <person name="Kourtchenko O."/>
            <person name="Robertson E.K."/>
            <person name="Larsson T."/>
            <person name="Maumus F."/>
            <person name="Osuna-Cruz C.M."/>
            <person name="Vancaester E."/>
            <person name="Stenow R."/>
            <person name="Vandepoele K."/>
            <person name="Ploug H."/>
            <person name="Bruchert V."/>
            <person name="Godhe A."/>
            <person name="Topel M."/>
        </authorList>
    </citation>
    <scope>NUCLEOTIDE SEQUENCE</scope>
    <source>
        <strain evidence="2">R05AC</strain>
    </source>
</reference>
<dbReference type="Proteomes" id="UP001224775">
    <property type="component" value="Unassembled WGS sequence"/>
</dbReference>
<keyword evidence="1" id="KW-1133">Transmembrane helix</keyword>
<organism evidence="2 3">
    <name type="scientific">Skeletonema marinoi</name>
    <dbReference type="NCBI Taxonomy" id="267567"/>
    <lineage>
        <taxon>Eukaryota</taxon>
        <taxon>Sar</taxon>
        <taxon>Stramenopiles</taxon>
        <taxon>Ochrophyta</taxon>
        <taxon>Bacillariophyta</taxon>
        <taxon>Coscinodiscophyceae</taxon>
        <taxon>Thalassiosirophycidae</taxon>
        <taxon>Thalassiosirales</taxon>
        <taxon>Skeletonemataceae</taxon>
        <taxon>Skeletonema</taxon>
        <taxon>Skeletonema marinoi-dohrnii complex</taxon>
    </lineage>
</organism>
<sequence>MIMMIGCSSKLIISASCRVPMVAQCCRGQSSNKRFIRQSYLFLQNRTIRWSSSSQSQAASADSVATNIDHHQPPLLGRIALVSGTTALATPAFPALGFLYAVLRVTVPDANARKLMEGRWGTLLSFTTWTVLPNLYHGAVTSLILPCAVSNALVAGCTYGLIDVLSGGPKGNYADLLLQKPWVTGAGIGATVGYIAPNHVYGPVMEYAWQIEGMTQSMNYVMSVPFATEVSVATGAVAGMILHPLLYYPINGISGIHWGFPLAAVTSVLYFIYYGRDESGLPVPEGSYIDRSNMDLVDSILRYNNTSGQIETYSLKSEQFIGSVEKCFQGREIAESSRSYSSSYGNKVVFDDRLLAFVYNYWDVKTATRYPDHVVSNIPSTSSLHAKQESMLVTDASVATLLHKNDLVAIQTAIDEVDNKSSDVKQPTTDLKSRKEINIALELLMMLQQASKQEDGVLQKQYTDEIPKLEKYIRQKSPKIVLYTNDEECKGESVESQLRNGGWKRPENLSIALEQWHHVQEESYKSWRNRALLATSVVVSIGCSLLLSR</sequence>
<feature type="transmembrane region" description="Helical" evidence="1">
    <location>
        <begin position="255"/>
        <end position="273"/>
    </location>
</feature>
<comment type="caution">
    <text evidence="2">The sequence shown here is derived from an EMBL/GenBank/DDBJ whole genome shotgun (WGS) entry which is preliminary data.</text>
</comment>
<feature type="transmembrane region" description="Helical" evidence="1">
    <location>
        <begin position="220"/>
        <end position="243"/>
    </location>
</feature>
<feature type="transmembrane region" description="Helical" evidence="1">
    <location>
        <begin position="182"/>
        <end position="200"/>
    </location>
</feature>
<feature type="transmembrane region" description="Helical" evidence="1">
    <location>
        <begin position="79"/>
        <end position="100"/>
    </location>
</feature>
<accession>A0AAD8Y7D9</accession>
<dbReference type="AlphaFoldDB" id="A0AAD8Y7D9"/>
<name>A0AAD8Y7D9_9STRA</name>
<keyword evidence="1" id="KW-0812">Transmembrane</keyword>
<keyword evidence="1" id="KW-0472">Membrane</keyword>
<protein>
    <submittedName>
        <fullName evidence="2">Uncharacterized protein</fullName>
    </submittedName>
</protein>
<evidence type="ECO:0000313" key="3">
    <source>
        <dbReference type="Proteomes" id="UP001224775"/>
    </source>
</evidence>
<keyword evidence="3" id="KW-1185">Reference proteome</keyword>
<proteinExistence type="predicted"/>